<proteinExistence type="predicted"/>
<feature type="compositionally biased region" description="Polar residues" evidence="1">
    <location>
        <begin position="411"/>
        <end position="423"/>
    </location>
</feature>
<comment type="caution">
    <text evidence="2">The sequence shown here is derived from an EMBL/GenBank/DDBJ whole genome shotgun (WGS) entry which is preliminary data.</text>
</comment>
<feature type="region of interest" description="Disordered" evidence="1">
    <location>
        <begin position="394"/>
        <end position="423"/>
    </location>
</feature>
<sequence length="423" mass="48224">MKYYIYGFQRDTDARKSKDTKDKETCRWHHPYFLPGRRDLFHLIRRKATQNSRRKRIQQVVEEEDPETIVNMDSGDDYSDNGGDKLGLQLRRQSSASSISNSASQQDSSIPSSSSTLELLPNHNQHHQSHQDYQQQQQHLSQNAIYQQDSATDFDIVDPLMHHSHRQNLPPPPPLPASSSLCLETTLQPAMQQNMGITEAKSLATTKEAYTDHSAQTSRLHVNRFMESDFRGASSSPSTFNDINKERHLQQQLCQLQASYKNDRNYYTRQIHLAYSRIESQRAHIEQLEAISAQRHYQMQQQQQLQQHSGPFIKNEDMAHVNNVYTPVTALDCVVKTKTAYDEIPYGKPESPLTTLSPPNHLPNQSFYTQNIGCHSVTQATNGPFLSLCYGVNSQKPSPTPTSSSHHGNVVESQQSTLQHNKK</sequence>
<keyword evidence="3" id="KW-1185">Reference proteome</keyword>
<dbReference type="AlphaFoldDB" id="A0A1X2IPM7"/>
<feature type="compositionally biased region" description="Low complexity" evidence="1">
    <location>
        <begin position="131"/>
        <end position="142"/>
    </location>
</feature>
<accession>A0A1X2IPM7</accession>
<evidence type="ECO:0000313" key="2">
    <source>
        <dbReference type="EMBL" id="ORZ20218.1"/>
    </source>
</evidence>
<dbReference type="EMBL" id="MCGE01000006">
    <property type="protein sequence ID" value="ORZ20218.1"/>
    <property type="molecule type" value="Genomic_DNA"/>
</dbReference>
<gene>
    <name evidence="2" type="ORF">BCR42DRAFT_203807</name>
</gene>
<protein>
    <recommendedName>
        <fullName evidence="4">HSF-type DNA-binding domain-containing protein</fullName>
    </recommendedName>
</protein>
<dbReference type="Proteomes" id="UP000193560">
    <property type="component" value="Unassembled WGS sequence"/>
</dbReference>
<name>A0A1X2IPM7_9FUNG</name>
<evidence type="ECO:0000313" key="3">
    <source>
        <dbReference type="Proteomes" id="UP000193560"/>
    </source>
</evidence>
<reference evidence="2 3" key="1">
    <citation type="submission" date="2016-07" db="EMBL/GenBank/DDBJ databases">
        <title>Pervasive Adenine N6-methylation of Active Genes in Fungi.</title>
        <authorList>
            <consortium name="DOE Joint Genome Institute"/>
            <person name="Mondo S.J."/>
            <person name="Dannebaum R.O."/>
            <person name="Kuo R.C."/>
            <person name="Labutti K."/>
            <person name="Haridas S."/>
            <person name="Kuo A."/>
            <person name="Salamov A."/>
            <person name="Ahrendt S.R."/>
            <person name="Lipzen A."/>
            <person name="Sullivan W."/>
            <person name="Andreopoulos W.B."/>
            <person name="Clum A."/>
            <person name="Lindquist E."/>
            <person name="Daum C."/>
            <person name="Ramamoorthy G.K."/>
            <person name="Gryganskyi A."/>
            <person name="Culley D."/>
            <person name="Magnuson J.K."/>
            <person name="James T.Y."/>
            <person name="O'Malley M.A."/>
            <person name="Stajich J.E."/>
            <person name="Spatafora J.W."/>
            <person name="Visel A."/>
            <person name="Grigoriev I.V."/>
        </authorList>
    </citation>
    <scope>NUCLEOTIDE SEQUENCE [LARGE SCALE GENOMIC DNA]</scope>
    <source>
        <strain evidence="2 3">NRRL 1336</strain>
    </source>
</reference>
<feature type="compositionally biased region" description="Low complexity" evidence="1">
    <location>
        <begin position="94"/>
        <end position="115"/>
    </location>
</feature>
<evidence type="ECO:0008006" key="4">
    <source>
        <dbReference type="Google" id="ProtNLM"/>
    </source>
</evidence>
<evidence type="ECO:0000256" key="1">
    <source>
        <dbReference type="SAM" id="MobiDB-lite"/>
    </source>
</evidence>
<dbReference type="OrthoDB" id="60033at2759"/>
<feature type="region of interest" description="Disordered" evidence="1">
    <location>
        <begin position="54"/>
        <end position="142"/>
    </location>
</feature>
<organism evidence="2 3">
    <name type="scientific">Absidia repens</name>
    <dbReference type="NCBI Taxonomy" id="90262"/>
    <lineage>
        <taxon>Eukaryota</taxon>
        <taxon>Fungi</taxon>
        <taxon>Fungi incertae sedis</taxon>
        <taxon>Mucoromycota</taxon>
        <taxon>Mucoromycotina</taxon>
        <taxon>Mucoromycetes</taxon>
        <taxon>Mucorales</taxon>
        <taxon>Cunninghamellaceae</taxon>
        <taxon>Absidia</taxon>
    </lineage>
</organism>